<name>A0A133ZQ26_9BACL</name>
<dbReference type="Proteomes" id="UP000070355">
    <property type="component" value="Unassembled WGS sequence"/>
</dbReference>
<dbReference type="PATRIC" id="fig|1379.3.peg.1710"/>
<gene>
    <name evidence="1" type="ORF">HMPREF3186_01719</name>
</gene>
<dbReference type="RefSeq" id="WP_060914757.1">
    <property type="nucleotide sequence ID" value="NZ_JAGZGJ010000042.1"/>
</dbReference>
<dbReference type="AlphaFoldDB" id="A0A133ZQ26"/>
<evidence type="ECO:0000313" key="1">
    <source>
        <dbReference type="EMBL" id="KXB57534.1"/>
    </source>
</evidence>
<dbReference type="STRING" id="1379.HMPREF3186_01719"/>
<dbReference type="EMBL" id="LSDC01000125">
    <property type="protein sequence ID" value="KXB57534.1"/>
    <property type="molecule type" value="Genomic_DNA"/>
</dbReference>
<evidence type="ECO:0000313" key="2">
    <source>
        <dbReference type="Proteomes" id="UP000070355"/>
    </source>
</evidence>
<reference evidence="2" key="1">
    <citation type="submission" date="2016-01" db="EMBL/GenBank/DDBJ databases">
        <authorList>
            <person name="Mitreva M."/>
            <person name="Pepin K.H."/>
            <person name="Mihindukulasuriya K.A."/>
            <person name="Fulton R."/>
            <person name="Fronick C."/>
            <person name="O'Laughlin M."/>
            <person name="Miner T."/>
            <person name="Herter B."/>
            <person name="Rosa B.A."/>
            <person name="Cordes M."/>
            <person name="Tomlinson C."/>
            <person name="Wollam A."/>
            <person name="Palsikar V.B."/>
            <person name="Mardis E.R."/>
            <person name="Wilson R.K."/>
        </authorList>
    </citation>
    <scope>NUCLEOTIDE SEQUENCE [LARGE SCALE GENOMIC DNA]</scope>
    <source>
        <strain evidence="2">DNF01167</strain>
    </source>
</reference>
<sequence length="70" mass="8263">MYDEKTRKYDAYVDALQYKYVEGIEQGRSEERENSIARFIKYVKLGVISKKDACQDLGMTEKELDKYLQA</sequence>
<comment type="caution">
    <text evidence="1">The sequence shown here is derived from an EMBL/GenBank/DDBJ whole genome shotgun (WGS) entry which is preliminary data.</text>
</comment>
<proteinExistence type="predicted"/>
<organism evidence="1 2">
    <name type="scientific">Gemella haemolysans</name>
    <dbReference type="NCBI Taxonomy" id="1379"/>
    <lineage>
        <taxon>Bacteria</taxon>
        <taxon>Bacillati</taxon>
        <taxon>Bacillota</taxon>
        <taxon>Bacilli</taxon>
        <taxon>Bacillales</taxon>
        <taxon>Gemellaceae</taxon>
        <taxon>Gemella</taxon>
    </lineage>
</organism>
<accession>A0A133ZQ26</accession>
<protein>
    <submittedName>
        <fullName evidence="1">Uncharacterized protein</fullName>
    </submittedName>
</protein>